<dbReference type="EMBL" id="QGNW01001118">
    <property type="protein sequence ID" value="RVW55307.1"/>
    <property type="molecule type" value="Genomic_DNA"/>
</dbReference>
<dbReference type="Pfam" id="PF13966">
    <property type="entry name" value="zf-RVT"/>
    <property type="match status" value="1"/>
</dbReference>
<feature type="domain" description="Reverse transcriptase zinc-binding" evidence="2">
    <location>
        <begin position="501"/>
        <end position="582"/>
    </location>
</feature>
<sequence length="584" mass="67252">MLELPFTEAEVQAALMDMNGDKAPGPDGFTLSFWQSCWDFKGGVEDLGDFRPISLLGGLYKLLAKVLANRLKKVIGRVVFPDQNAFVMGRQILDASLIANEVIDAWNKKGEKGLISKFSVMVNGVPVGFFSSSKGLHQGDLLSPYLFVMGMEVLSVLIRRAVEEGFISGCKIQRGKGRAVHIAHLLFADDTIVFCEGKKEHLTNLSWILFWFEAASGLRINLAKSEIIPIGEVEEVEEMAVSGWDGVEEKVRRRLALSKRQYISKDGRITLIKSTMTSMPVYQMSLFRMPNSVARRLEKLQRDFLWGGGNLEWKAHLVKWEVVCGDKEKGGLGIRKLTLLNKVLLGKWIWRFACDKEALWKQVLLVKYGQEDFGWRTKKVVGAFGVGVWKEILKEAGWCWENLAFKVGKGNKIRFWIDLWCGDIVLSQRFSHLFILATHRNATIEEMWDQNFGRGWNLRFIRDFNDWELDMVGNLLQVLRRHRITWEEDSVFWKGGGNWQFRVKEAYSRLDRPLEVVFPKNKIWVERVPTKIMFFAWEATWGKILTLDRLQKRGWQLPNRCFLCACEEENVNHILIHCTVVRVL</sequence>
<evidence type="ECO:0000313" key="3">
    <source>
        <dbReference type="EMBL" id="RVW55307.1"/>
    </source>
</evidence>
<protein>
    <submittedName>
        <fullName evidence="3">Putative ribonuclease H protein</fullName>
    </submittedName>
</protein>
<gene>
    <name evidence="3" type="primary">VvCHDh000004_1216</name>
    <name evidence="3" type="ORF">CK203_089041</name>
</gene>
<dbReference type="Proteomes" id="UP000288805">
    <property type="component" value="Unassembled WGS sequence"/>
</dbReference>
<dbReference type="PANTHER" id="PTHR46890:SF50">
    <property type="entry name" value="RNA-DIRECTED DNA POLYMERASE, EUKARYOTA, REVERSE TRANSCRIPTASE ZINC-BINDING DOMAIN PROTEIN-RELATED"/>
    <property type="match status" value="1"/>
</dbReference>
<dbReference type="PANTHER" id="PTHR46890">
    <property type="entry name" value="NON-LTR RETROLELEMENT REVERSE TRANSCRIPTASE-LIKE PROTEIN-RELATED"/>
    <property type="match status" value="1"/>
</dbReference>
<dbReference type="CDD" id="cd01650">
    <property type="entry name" value="RT_nLTR_like"/>
    <property type="match status" value="1"/>
</dbReference>
<evidence type="ECO:0000259" key="2">
    <source>
        <dbReference type="Pfam" id="PF13966"/>
    </source>
</evidence>
<dbReference type="InterPro" id="IPR026960">
    <property type="entry name" value="RVT-Znf"/>
</dbReference>
<dbReference type="Pfam" id="PF00078">
    <property type="entry name" value="RVT_1"/>
    <property type="match status" value="1"/>
</dbReference>
<comment type="caution">
    <text evidence="3">The sequence shown here is derived from an EMBL/GenBank/DDBJ whole genome shotgun (WGS) entry which is preliminary data.</text>
</comment>
<evidence type="ECO:0000313" key="4">
    <source>
        <dbReference type="Proteomes" id="UP000288805"/>
    </source>
</evidence>
<organism evidence="3 4">
    <name type="scientific">Vitis vinifera</name>
    <name type="common">Grape</name>
    <dbReference type="NCBI Taxonomy" id="29760"/>
    <lineage>
        <taxon>Eukaryota</taxon>
        <taxon>Viridiplantae</taxon>
        <taxon>Streptophyta</taxon>
        <taxon>Embryophyta</taxon>
        <taxon>Tracheophyta</taxon>
        <taxon>Spermatophyta</taxon>
        <taxon>Magnoliopsida</taxon>
        <taxon>eudicotyledons</taxon>
        <taxon>Gunneridae</taxon>
        <taxon>Pentapetalae</taxon>
        <taxon>rosids</taxon>
        <taxon>Vitales</taxon>
        <taxon>Vitaceae</taxon>
        <taxon>Viteae</taxon>
        <taxon>Vitis</taxon>
    </lineage>
</organism>
<proteinExistence type="predicted"/>
<dbReference type="InterPro" id="IPR000477">
    <property type="entry name" value="RT_dom"/>
</dbReference>
<accession>A0A438F5L9</accession>
<feature type="domain" description="Reverse transcriptase" evidence="1">
    <location>
        <begin position="114"/>
        <end position="228"/>
    </location>
</feature>
<name>A0A438F5L9_VITVI</name>
<reference evidence="3 4" key="1">
    <citation type="journal article" date="2018" name="PLoS Genet.">
        <title>Population sequencing reveals clonal diversity and ancestral inbreeding in the grapevine cultivar Chardonnay.</title>
        <authorList>
            <person name="Roach M.J."/>
            <person name="Johnson D.L."/>
            <person name="Bohlmann J."/>
            <person name="van Vuuren H.J."/>
            <person name="Jones S.J."/>
            <person name="Pretorius I.S."/>
            <person name="Schmidt S.A."/>
            <person name="Borneman A.R."/>
        </authorList>
    </citation>
    <scope>NUCLEOTIDE SEQUENCE [LARGE SCALE GENOMIC DNA]</scope>
    <source>
        <strain evidence="4">cv. Chardonnay</strain>
        <tissue evidence="3">Leaf</tissue>
    </source>
</reference>
<dbReference type="AlphaFoldDB" id="A0A438F5L9"/>
<evidence type="ECO:0000259" key="1">
    <source>
        <dbReference type="Pfam" id="PF00078"/>
    </source>
</evidence>
<dbReference type="InterPro" id="IPR052343">
    <property type="entry name" value="Retrotransposon-Effector_Assoc"/>
</dbReference>